<proteinExistence type="inferred from homology"/>
<dbReference type="CDD" id="cd21132">
    <property type="entry name" value="EVE-like"/>
    <property type="match status" value="1"/>
</dbReference>
<evidence type="ECO:0000313" key="5">
    <source>
        <dbReference type="Proteomes" id="UP000054985"/>
    </source>
</evidence>
<organism evidence="4 6">
    <name type="scientific">Legionella moravica</name>
    <dbReference type="NCBI Taxonomy" id="39962"/>
    <lineage>
        <taxon>Bacteria</taxon>
        <taxon>Pseudomonadati</taxon>
        <taxon>Pseudomonadota</taxon>
        <taxon>Gammaproteobacteria</taxon>
        <taxon>Legionellales</taxon>
        <taxon>Legionellaceae</taxon>
        <taxon>Legionella</taxon>
    </lineage>
</organism>
<feature type="domain" description="EVE" evidence="2">
    <location>
        <begin position="4"/>
        <end position="134"/>
    </location>
</feature>
<dbReference type="EMBL" id="LNYN01000012">
    <property type="protein sequence ID" value="KTD37520.1"/>
    <property type="molecule type" value="Genomic_DNA"/>
</dbReference>
<dbReference type="SUPFAM" id="SSF88697">
    <property type="entry name" value="PUA domain-like"/>
    <property type="match status" value="1"/>
</dbReference>
<dbReference type="Gene3D" id="3.10.590.10">
    <property type="entry name" value="ph1033 like domains"/>
    <property type="match status" value="1"/>
</dbReference>
<dbReference type="AlphaFoldDB" id="A0A378JVT9"/>
<dbReference type="NCBIfam" id="NF002616">
    <property type="entry name" value="PRK02268.1-2"/>
    <property type="match status" value="1"/>
</dbReference>
<gene>
    <name evidence="3" type="ORF">Lmor_0383</name>
    <name evidence="4" type="ORF">NCTC12239_00498</name>
</gene>
<dbReference type="RefSeq" id="WP_028383163.1">
    <property type="nucleotide sequence ID" value="NZ_CAAAJG010000007.1"/>
</dbReference>
<dbReference type="EMBL" id="UGOG01000001">
    <property type="protein sequence ID" value="STX61582.1"/>
    <property type="molecule type" value="Genomic_DNA"/>
</dbReference>
<dbReference type="HAMAP" id="MF_00771">
    <property type="entry name" value="UPF0310"/>
    <property type="match status" value="1"/>
</dbReference>
<dbReference type="Proteomes" id="UP000254040">
    <property type="component" value="Unassembled WGS sequence"/>
</dbReference>
<dbReference type="Proteomes" id="UP000054985">
    <property type="component" value="Unassembled WGS sequence"/>
</dbReference>
<dbReference type="Pfam" id="PF01878">
    <property type="entry name" value="EVE"/>
    <property type="match status" value="1"/>
</dbReference>
<dbReference type="InterPro" id="IPR015947">
    <property type="entry name" value="PUA-like_sf"/>
</dbReference>
<sequence>MSQNWLAVASAEHVRRGRESGFMQVCHGKKAPLKRVHPGDTVLYYSPTVSFGGADKLQAFTAIGTVARGEVYQVDMGNGFYPFRRDVDWYKATEAFIAPYLDELEWTRERRNWGYQLRFGLLLISNHDVKLIAQAMNIEFNF</sequence>
<dbReference type="STRING" id="39962.Lmor_0383"/>
<evidence type="ECO:0000259" key="2">
    <source>
        <dbReference type="Pfam" id="PF01878"/>
    </source>
</evidence>
<evidence type="ECO:0000313" key="6">
    <source>
        <dbReference type="Proteomes" id="UP000254040"/>
    </source>
</evidence>
<evidence type="ECO:0000313" key="4">
    <source>
        <dbReference type="EMBL" id="STX61582.1"/>
    </source>
</evidence>
<evidence type="ECO:0000256" key="1">
    <source>
        <dbReference type="HAMAP-Rule" id="MF_00771"/>
    </source>
</evidence>
<dbReference type="InterPro" id="IPR002740">
    <property type="entry name" value="EVE_domain"/>
</dbReference>
<accession>A0A378JVT9</accession>
<dbReference type="OrthoDB" id="9793567at2"/>
<reference evidence="4 6" key="2">
    <citation type="submission" date="2018-06" db="EMBL/GenBank/DDBJ databases">
        <authorList>
            <consortium name="Pathogen Informatics"/>
            <person name="Doyle S."/>
        </authorList>
    </citation>
    <scope>NUCLEOTIDE SEQUENCE [LARGE SCALE GENOMIC DNA]</scope>
    <source>
        <strain evidence="4 6">NCTC12239</strain>
    </source>
</reference>
<dbReference type="InterPro" id="IPR022996">
    <property type="entry name" value="UPF0310"/>
</dbReference>
<comment type="similarity">
    <text evidence="1">Belongs to the UPF0310 family.</text>
</comment>
<reference evidence="3 5" key="1">
    <citation type="submission" date="2015-11" db="EMBL/GenBank/DDBJ databases">
        <title>Genomic analysis of 38 Legionella species identifies large and diverse effector repertoires.</title>
        <authorList>
            <person name="Burstein D."/>
            <person name="Amaro F."/>
            <person name="Zusman T."/>
            <person name="Lifshitz Z."/>
            <person name="Cohen O."/>
            <person name="Gilbert J.A."/>
            <person name="Pupko T."/>
            <person name="Shuman H.A."/>
            <person name="Segal G."/>
        </authorList>
    </citation>
    <scope>NUCLEOTIDE SEQUENCE [LARGE SCALE GENOMIC DNA]</scope>
    <source>
        <strain evidence="3 5">ATCC 43877</strain>
    </source>
</reference>
<protein>
    <recommendedName>
        <fullName evidence="1">UPF0310 protein Lmor_0383</fullName>
    </recommendedName>
</protein>
<keyword evidence="5" id="KW-1185">Reference proteome</keyword>
<evidence type="ECO:0000313" key="3">
    <source>
        <dbReference type="EMBL" id="KTD37520.1"/>
    </source>
</evidence>
<name>A0A378JVT9_9GAMM</name>